<feature type="compositionally biased region" description="Polar residues" evidence="1">
    <location>
        <begin position="16"/>
        <end position="40"/>
    </location>
</feature>
<dbReference type="KEGG" id="acab:QRX50_19880"/>
<name>A0A9Y2IRJ3_9PSEU</name>
<gene>
    <name evidence="2" type="ORF">QRX50_19880</name>
</gene>
<accession>A0A9Y2IRJ3</accession>
<reference evidence="2 3" key="1">
    <citation type="submission" date="2023-06" db="EMBL/GenBank/DDBJ databases">
        <authorList>
            <person name="Oyuntsetseg B."/>
            <person name="Kim S.B."/>
        </authorList>
    </citation>
    <scope>NUCLEOTIDE SEQUENCE [LARGE SCALE GENOMIC DNA]</scope>
    <source>
        <strain evidence="2 3">2-15</strain>
    </source>
</reference>
<evidence type="ECO:0000313" key="2">
    <source>
        <dbReference type="EMBL" id="WIX83970.1"/>
    </source>
</evidence>
<dbReference type="Gene3D" id="2.180.10.10">
    <property type="entry name" value="RHS repeat-associated core"/>
    <property type="match status" value="1"/>
</dbReference>
<evidence type="ECO:0000313" key="3">
    <source>
        <dbReference type="Proteomes" id="UP001236014"/>
    </source>
</evidence>
<dbReference type="Proteomes" id="UP001236014">
    <property type="component" value="Chromosome"/>
</dbReference>
<proteinExistence type="predicted"/>
<evidence type="ECO:0000256" key="1">
    <source>
        <dbReference type="SAM" id="MobiDB-lite"/>
    </source>
</evidence>
<dbReference type="InterPro" id="IPR022385">
    <property type="entry name" value="Rhs_assc_core"/>
</dbReference>
<dbReference type="EMBL" id="CP127294">
    <property type="protein sequence ID" value="WIX83970.1"/>
    <property type="molecule type" value="Genomic_DNA"/>
</dbReference>
<feature type="compositionally biased region" description="Low complexity" evidence="1">
    <location>
        <begin position="42"/>
        <end position="62"/>
    </location>
</feature>
<protein>
    <submittedName>
        <fullName evidence="2">RHS repeat-associated core domain-containing protein</fullName>
    </submittedName>
</protein>
<dbReference type="AlphaFoldDB" id="A0A9Y2IRJ3"/>
<keyword evidence="3" id="KW-1185">Reference proteome</keyword>
<feature type="region of interest" description="Disordered" evidence="1">
    <location>
        <begin position="1"/>
        <end position="65"/>
    </location>
</feature>
<dbReference type="RefSeq" id="WP_285974507.1">
    <property type="nucleotide sequence ID" value="NZ_CP127294.1"/>
</dbReference>
<sequence>MGRTDCRSSRPRSAGRTGSCTTRSARPSRCSTAPEQSPGVSPTRRTAWRRTPAQPTPACATPGSTPILSPGSSTCVARYYDPSTAQFLTVDPLVDQTGTPYSYLGGNPLNGTDFSGLCGFWCWVGVGAG</sequence>
<dbReference type="NCBIfam" id="TIGR03696">
    <property type="entry name" value="Rhs_assc_core"/>
    <property type="match status" value="1"/>
</dbReference>
<organism evidence="2 3">
    <name type="scientific">Amycolatopsis carbonis</name>
    <dbReference type="NCBI Taxonomy" id="715471"/>
    <lineage>
        <taxon>Bacteria</taxon>
        <taxon>Bacillati</taxon>
        <taxon>Actinomycetota</taxon>
        <taxon>Actinomycetes</taxon>
        <taxon>Pseudonocardiales</taxon>
        <taxon>Pseudonocardiaceae</taxon>
        <taxon>Amycolatopsis</taxon>
    </lineage>
</organism>